<evidence type="ECO:0000259" key="2">
    <source>
        <dbReference type="PROSITE" id="PS50937"/>
    </source>
</evidence>
<dbReference type="HOGENOM" id="CLU_045945_1_1_5"/>
<protein>
    <submittedName>
        <fullName evidence="3">MerR family transcriptional regulator</fullName>
    </submittedName>
</protein>
<dbReference type="CDD" id="cd04765">
    <property type="entry name" value="HTH_MlrA-like_sg2"/>
    <property type="match status" value="1"/>
</dbReference>
<dbReference type="GO" id="GO:0003677">
    <property type="term" value="F:DNA binding"/>
    <property type="evidence" value="ECO:0007669"/>
    <property type="project" value="UniProtKB-KW"/>
</dbReference>
<dbReference type="SMART" id="SM00422">
    <property type="entry name" value="HTH_MERR"/>
    <property type="match status" value="1"/>
</dbReference>
<dbReference type="InterPro" id="IPR009061">
    <property type="entry name" value="DNA-bd_dom_put_sf"/>
</dbReference>
<dbReference type="PANTHER" id="PTHR30204">
    <property type="entry name" value="REDOX-CYCLING DRUG-SENSING TRANSCRIPTIONAL ACTIVATOR SOXR"/>
    <property type="match status" value="1"/>
</dbReference>
<dbReference type="SUPFAM" id="SSF46955">
    <property type="entry name" value="Putative DNA-binding domain"/>
    <property type="match status" value="1"/>
</dbReference>
<dbReference type="InterPro" id="IPR000551">
    <property type="entry name" value="MerR-type_HTH_dom"/>
</dbReference>
<dbReference type="RefSeq" id="WP_043759235.1">
    <property type="nucleotide sequence ID" value="NZ_CP003811.1"/>
</dbReference>
<reference evidence="3 4" key="1">
    <citation type="journal article" date="2014" name="PLoS ONE">
        <title>Genome Information of Methylobacterium oryzae, a Plant-Probiotic Methylotroph in the Phyllosphere.</title>
        <authorList>
            <person name="Kwak M.J."/>
            <person name="Jeong H."/>
            <person name="Madhaiyan M."/>
            <person name="Lee Y."/>
            <person name="Sa T.M."/>
            <person name="Oh T.K."/>
            <person name="Kim J.F."/>
        </authorList>
    </citation>
    <scope>NUCLEOTIDE SEQUENCE [LARGE SCALE GENOMIC DNA]</scope>
    <source>
        <strain evidence="3 4">CBMB20</strain>
    </source>
</reference>
<accession>A0A089P2K2</accession>
<sequence length="163" mass="17876">MPPALAAAQTDEPPTGIGEKSAHAFRTISEVAEELDVPQHVLRFWETRFGQIRPVKRAGGRRYYRPQDVELVAGIRHLLHVQRYTIAGAQRVLKENGVRFVQAVGRGEAVAAEPLIQEVETEAGARSGTLGASDRASLAEALEELRACRALLDSLREMPDLEA</sequence>
<gene>
    <name evidence="3" type="ORF">MOC_4528</name>
</gene>
<dbReference type="PANTHER" id="PTHR30204:SF15">
    <property type="entry name" value="BLL5018 PROTEIN"/>
    <property type="match status" value="1"/>
</dbReference>
<dbReference type="eggNOG" id="COG0789">
    <property type="taxonomic scope" value="Bacteria"/>
</dbReference>
<name>A0A089P2K2_9HYPH</name>
<evidence type="ECO:0000313" key="3">
    <source>
        <dbReference type="EMBL" id="AIQ92283.1"/>
    </source>
</evidence>
<evidence type="ECO:0000313" key="4">
    <source>
        <dbReference type="Proteomes" id="UP000029492"/>
    </source>
</evidence>
<dbReference type="GO" id="GO:0003700">
    <property type="term" value="F:DNA-binding transcription factor activity"/>
    <property type="evidence" value="ECO:0007669"/>
    <property type="project" value="InterPro"/>
</dbReference>
<proteinExistence type="predicted"/>
<dbReference type="Gene3D" id="1.10.1660.10">
    <property type="match status" value="1"/>
</dbReference>
<dbReference type="Pfam" id="PF13411">
    <property type="entry name" value="MerR_1"/>
    <property type="match status" value="1"/>
</dbReference>
<dbReference type="STRING" id="693986.MOC_4528"/>
<dbReference type="KEGG" id="mor:MOC_4528"/>
<keyword evidence="4" id="KW-1185">Reference proteome</keyword>
<organism evidence="3 4">
    <name type="scientific">Methylobacterium oryzae CBMB20</name>
    <dbReference type="NCBI Taxonomy" id="693986"/>
    <lineage>
        <taxon>Bacteria</taxon>
        <taxon>Pseudomonadati</taxon>
        <taxon>Pseudomonadota</taxon>
        <taxon>Alphaproteobacteria</taxon>
        <taxon>Hyphomicrobiales</taxon>
        <taxon>Methylobacteriaceae</taxon>
        <taxon>Methylobacterium</taxon>
    </lineage>
</organism>
<keyword evidence="1" id="KW-0238">DNA-binding</keyword>
<evidence type="ECO:0000256" key="1">
    <source>
        <dbReference type="ARBA" id="ARBA00023125"/>
    </source>
</evidence>
<dbReference type="Proteomes" id="UP000029492">
    <property type="component" value="Chromosome"/>
</dbReference>
<dbReference type="EMBL" id="CP003811">
    <property type="protein sequence ID" value="AIQ92283.1"/>
    <property type="molecule type" value="Genomic_DNA"/>
</dbReference>
<dbReference type="PROSITE" id="PS50937">
    <property type="entry name" value="HTH_MERR_2"/>
    <property type="match status" value="1"/>
</dbReference>
<feature type="domain" description="HTH merR-type" evidence="2">
    <location>
        <begin position="27"/>
        <end position="95"/>
    </location>
</feature>
<dbReference type="InterPro" id="IPR047057">
    <property type="entry name" value="MerR_fam"/>
</dbReference>
<dbReference type="AlphaFoldDB" id="A0A089P2K2"/>